<comment type="caution">
    <text evidence="1">The sequence shown here is derived from an EMBL/GenBank/DDBJ whole genome shotgun (WGS) entry which is preliminary data.</text>
</comment>
<gene>
    <name evidence="1" type="ORF">SDC9_93400</name>
</gene>
<evidence type="ECO:0000313" key="1">
    <source>
        <dbReference type="EMBL" id="MPM46694.1"/>
    </source>
</evidence>
<reference evidence="1" key="1">
    <citation type="submission" date="2019-08" db="EMBL/GenBank/DDBJ databases">
        <authorList>
            <person name="Kucharzyk K."/>
            <person name="Murdoch R.W."/>
            <person name="Higgins S."/>
            <person name="Loffler F."/>
        </authorList>
    </citation>
    <scope>NUCLEOTIDE SEQUENCE</scope>
</reference>
<dbReference type="EMBL" id="VSSQ01011378">
    <property type="protein sequence ID" value="MPM46694.1"/>
    <property type="molecule type" value="Genomic_DNA"/>
</dbReference>
<proteinExistence type="predicted"/>
<dbReference type="AlphaFoldDB" id="A0A645AAI1"/>
<protein>
    <submittedName>
        <fullName evidence="1">Uncharacterized protein</fullName>
    </submittedName>
</protein>
<sequence length="100" mass="11628">MALLLEGVNPGEYGFKFTPQTGAIMKNYFKHAFLLQGMVLQRWLDLQTKFLADRGTLVGDKSFEWLASFDFSKANQGYIKKIRLFRSIWKRSLRAMTKKS</sequence>
<accession>A0A645AAI1</accession>
<name>A0A645AAI1_9ZZZZ</name>
<organism evidence="1">
    <name type="scientific">bioreactor metagenome</name>
    <dbReference type="NCBI Taxonomy" id="1076179"/>
    <lineage>
        <taxon>unclassified sequences</taxon>
        <taxon>metagenomes</taxon>
        <taxon>ecological metagenomes</taxon>
    </lineage>
</organism>